<evidence type="ECO:0000313" key="2">
    <source>
        <dbReference type="EMBL" id="UTF52760.1"/>
    </source>
</evidence>
<dbReference type="KEGG" id="sawl:NGM29_13335"/>
<name>A0A9E7N9H9_9EURY</name>
<feature type="region of interest" description="Disordered" evidence="1">
    <location>
        <begin position="160"/>
        <end position="203"/>
    </location>
</feature>
<evidence type="ECO:0000313" key="3">
    <source>
        <dbReference type="Proteomes" id="UP001056855"/>
    </source>
</evidence>
<dbReference type="EMBL" id="CP100355">
    <property type="protein sequence ID" value="UTF52760.1"/>
    <property type="molecule type" value="Genomic_DNA"/>
</dbReference>
<keyword evidence="3" id="KW-1185">Reference proteome</keyword>
<dbReference type="GeneID" id="73291047"/>
<protein>
    <submittedName>
        <fullName evidence="2">Uncharacterized protein</fullName>
    </submittedName>
</protein>
<proteinExistence type="predicted"/>
<accession>A0A9E7N9H9</accession>
<dbReference type="Proteomes" id="UP001056855">
    <property type="component" value="Chromosome"/>
</dbReference>
<feature type="compositionally biased region" description="Acidic residues" evidence="1">
    <location>
        <begin position="172"/>
        <end position="192"/>
    </location>
</feature>
<reference evidence="2" key="1">
    <citation type="submission" date="2022-06" db="EMBL/GenBank/DDBJ databases">
        <title>Diverse halophilic archaea isolated from saline environments.</title>
        <authorList>
            <person name="Cui H.-L."/>
        </authorList>
    </citation>
    <scope>NUCLEOTIDE SEQUENCE</scope>
    <source>
        <strain evidence="2">WLHS1</strain>
    </source>
</reference>
<evidence type="ECO:0000256" key="1">
    <source>
        <dbReference type="SAM" id="MobiDB-lite"/>
    </source>
</evidence>
<organism evidence="2 3">
    <name type="scientific">Natronosalvus rutilus</name>
    <dbReference type="NCBI Taxonomy" id="2953753"/>
    <lineage>
        <taxon>Archaea</taxon>
        <taxon>Methanobacteriati</taxon>
        <taxon>Methanobacteriota</taxon>
        <taxon>Stenosarchaea group</taxon>
        <taxon>Halobacteria</taxon>
        <taxon>Halobacteriales</taxon>
        <taxon>Natrialbaceae</taxon>
        <taxon>Natronosalvus</taxon>
    </lineage>
</organism>
<gene>
    <name evidence="2" type="ORF">NGM29_13335</name>
</gene>
<dbReference type="AlphaFoldDB" id="A0A9E7N9H9"/>
<dbReference type="RefSeq" id="WP_254156804.1">
    <property type="nucleotide sequence ID" value="NZ_CP100355.1"/>
</dbReference>
<sequence length="203" mass="22821">MDSIIADEHDFIRKRLEESAASTETLLSVRKRLQAIGPDLRRVYDTNGYTNFLVAYLKREHEKYQLHHGNGPDNHEYEETRSTPTCHCMVASCPIGNGRLPISIRTADDPERATRQYTHEHTAHPVALHEARQEWHSLCSDLESELSLMKIALAKDVPVETLEDPEALAADEVAEEETDDADADDGEESDEETTGHDPTTVMA</sequence>